<sequence length="358" mass="40592">MKKILFATLALGLFNIKAQELTKTNPLTFSGYVETYYSYDFSQPESHERPSFFYSFNRHNEVNLNLGFVKANYTTEKVRGNFALMGGTYAQYNLAAEQGLLKNIFEANVGVKISNKKNIWIDAGIMPSHIGFESAIGKDCWNLTRSILAENSPYYESGIKLSYTSTNEKLYLAAMYLNGWQRIQRVIGNQSPAFGTQLIYKPNSKITCNWSTFAGNDLPDSLSQKRFFNNFYGQIQLTEKFGITAGFDIGMQQVTKDTSEYNTWYSPVLILQYKPTSKIRIAARGEYYSDKNGVIIATNTANGFQTFGYSINFDYLPTDHVMFRIEGRGLSSKDQIFLLDSKSNKANYFLTSSLGITF</sequence>
<comment type="caution">
    <text evidence="1">The sequence shown here is derived from an EMBL/GenBank/DDBJ whole genome shotgun (WGS) entry which is preliminary data.</text>
</comment>
<evidence type="ECO:0000313" key="2">
    <source>
        <dbReference type="Proteomes" id="UP000808349"/>
    </source>
</evidence>
<dbReference type="InterPro" id="IPR011486">
    <property type="entry name" value="BBP2"/>
</dbReference>
<dbReference type="EMBL" id="JADKFW010000004">
    <property type="protein sequence ID" value="MBK9716203.1"/>
    <property type="molecule type" value="Genomic_DNA"/>
</dbReference>
<organism evidence="1 2">
    <name type="scientific">Candidatus Defluviibacterium haderslevense</name>
    <dbReference type="NCBI Taxonomy" id="2981993"/>
    <lineage>
        <taxon>Bacteria</taxon>
        <taxon>Pseudomonadati</taxon>
        <taxon>Bacteroidota</taxon>
        <taxon>Saprospiria</taxon>
        <taxon>Saprospirales</taxon>
        <taxon>Saprospiraceae</taxon>
        <taxon>Candidatus Defluviibacterium</taxon>
    </lineage>
</organism>
<dbReference type="Proteomes" id="UP000808349">
    <property type="component" value="Unassembled WGS sequence"/>
</dbReference>
<dbReference type="Pfam" id="PF07642">
    <property type="entry name" value="BBP2"/>
    <property type="match status" value="1"/>
</dbReference>
<protein>
    <submittedName>
        <fullName evidence="1">Porin</fullName>
    </submittedName>
</protein>
<gene>
    <name evidence="1" type="ORF">IPO85_01520</name>
</gene>
<accession>A0A9D7XFZ3</accession>
<reference evidence="1 2" key="1">
    <citation type="submission" date="2020-10" db="EMBL/GenBank/DDBJ databases">
        <title>Connecting structure to function with the recovery of over 1000 high-quality activated sludge metagenome-assembled genomes encoding full-length rRNA genes using long-read sequencing.</title>
        <authorList>
            <person name="Singleton C.M."/>
            <person name="Petriglieri F."/>
            <person name="Kristensen J.M."/>
            <person name="Kirkegaard R.H."/>
            <person name="Michaelsen T.Y."/>
            <person name="Andersen M.H."/>
            <person name="Karst S.M."/>
            <person name="Dueholm M.S."/>
            <person name="Nielsen P.H."/>
            <person name="Albertsen M."/>
        </authorList>
    </citation>
    <scope>NUCLEOTIDE SEQUENCE [LARGE SCALE GENOMIC DNA]</scope>
    <source>
        <strain evidence="1">Ribe_18-Q3-R11-54_BAT3C.373</strain>
    </source>
</reference>
<evidence type="ECO:0000313" key="1">
    <source>
        <dbReference type="EMBL" id="MBK9716203.1"/>
    </source>
</evidence>
<proteinExistence type="predicted"/>
<dbReference type="AlphaFoldDB" id="A0A9D7XFZ3"/>
<dbReference type="SUPFAM" id="SSF56935">
    <property type="entry name" value="Porins"/>
    <property type="match status" value="1"/>
</dbReference>
<name>A0A9D7XFZ3_9BACT</name>